<protein>
    <submittedName>
        <fullName evidence="2">Hydrid cluster protein-associated redox disulfide domain protein</fullName>
    </submittedName>
</protein>
<dbReference type="InterPro" id="IPR023883">
    <property type="entry name" value="CHP03980_redox-disulphide"/>
</dbReference>
<dbReference type="AlphaFoldDB" id="C0BDW4"/>
<dbReference type="PANTHER" id="PTHR39341">
    <property type="entry name" value="BSL7085 PROTEIN"/>
    <property type="match status" value="1"/>
</dbReference>
<dbReference type="NCBIfam" id="TIGR03980">
    <property type="entry name" value="prismane_assoc"/>
    <property type="match status" value="1"/>
</dbReference>
<organism evidence="2 3">
    <name type="scientific">Coprococcus comes ATCC 27758</name>
    <dbReference type="NCBI Taxonomy" id="470146"/>
    <lineage>
        <taxon>Bacteria</taxon>
        <taxon>Bacillati</taxon>
        <taxon>Bacillota</taxon>
        <taxon>Clostridia</taxon>
        <taxon>Lachnospirales</taxon>
        <taxon>Lachnospiraceae</taxon>
        <taxon>Coprococcus</taxon>
    </lineage>
</organism>
<gene>
    <name evidence="2" type="ORF">COPCOM_03368</name>
</gene>
<sequence length="89" mass="9338">MFFGINGIIIRDTKSKGGRKMAVEVTKTMTIGELLQVAPQTAPVLMEVGMHCLGCPASQGESLEEAAMVHGIDADLLIAKINALLAAEA</sequence>
<reference evidence="2 3" key="2">
    <citation type="submission" date="2009-03" db="EMBL/GenBank/DDBJ databases">
        <title>Draft genome sequence of Coprococcus comes (ATCC 27758).</title>
        <authorList>
            <person name="Sudarsanam P."/>
            <person name="Ley R."/>
            <person name="Guruge J."/>
            <person name="Turnbaugh P.J."/>
            <person name="Mahowald M."/>
            <person name="Liep D."/>
            <person name="Gordon J."/>
        </authorList>
    </citation>
    <scope>NUCLEOTIDE SEQUENCE [LARGE SCALE GENOMIC DNA]</scope>
    <source>
        <strain evidence="2 3">ATCC 27758</strain>
    </source>
</reference>
<dbReference type="SUPFAM" id="SSF140683">
    <property type="entry name" value="SP0561-like"/>
    <property type="match status" value="1"/>
</dbReference>
<evidence type="ECO:0000313" key="3">
    <source>
        <dbReference type="Proteomes" id="UP000003793"/>
    </source>
</evidence>
<evidence type="ECO:0000259" key="1">
    <source>
        <dbReference type="Pfam" id="PF08984"/>
    </source>
</evidence>
<comment type="caution">
    <text evidence="2">The sequence shown here is derived from an EMBL/GenBank/DDBJ whole genome shotgun (WGS) entry which is preliminary data.</text>
</comment>
<reference evidence="2 3" key="1">
    <citation type="submission" date="2009-02" db="EMBL/GenBank/DDBJ databases">
        <authorList>
            <person name="Fulton L."/>
            <person name="Clifton S."/>
            <person name="Fulton B."/>
            <person name="Xu J."/>
            <person name="Minx P."/>
            <person name="Pepin K.H."/>
            <person name="Johnson M."/>
            <person name="Bhonagiri V."/>
            <person name="Nash W.E."/>
            <person name="Mardis E.R."/>
            <person name="Wilson R.K."/>
        </authorList>
    </citation>
    <scope>NUCLEOTIDE SEQUENCE [LARGE SCALE GENOMIC DNA]</scope>
    <source>
        <strain evidence="2 3">ATCC 27758</strain>
    </source>
</reference>
<dbReference type="InterPro" id="IPR038062">
    <property type="entry name" value="ScdA-like_N_sf"/>
</dbReference>
<name>C0BDW4_9FIRM</name>
<proteinExistence type="predicted"/>
<dbReference type="PANTHER" id="PTHR39341:SF1">
    <property type="entry name" value="DUF1858 DOMAIN-CONTAINING PROTEIN"/>
    <property type="match status" value="1"/>
</dbReference>
<dbReference type="Pfam" id="PF08984">
    <property type="entry name" value="DUF1858"/>
    <property type="match status" value="1"/>
</dbReference>
<dbReference type="Proteomes" id="UP000003793">
    <property type="component" value="Unassembled WGS sequence"/>
</dbReference>
<feature type="domain" description="DUF1858" evidence="1">
    <location>
        <begin position="26"/>
        <end position="78"/>
    </location>
</feature>
<evidence type="ECO:0000313" key="2">
    <source>
        <dbReference type="EMBL" id="EEG88400.1"/>
    </source>
</evidence>
<dbReference type="Gene3D" id="1.10.3910.10">
    <property type="entry name" value="SP0561-like"/>
    <property type="match status" value="1"/>
</dbReference>
<accession>C0BDW4</accession>
<dbReference type="EMBL" id="ABVR01000044">
    <property type="protein sequence ID" value="EEG88400.1"/>
    <property type="molecule type" value="Genomic_DNA"/>
</dbReference>
<dbReference type="HOGENOM" id="CLU_180540_0_0_9"/>
<dbReference type="InterPro" id="IPR015077">
    <property type="entry name" value="DUF1858"/>
</dbReference>